<proteinExistence type="inferred from homology"/>
<dbReference type="STRING" id="993070.AS031_10490"/>
<dbReference type="Pfam" id="PF08327">
    <property type="entry name" value="AHSA1"/>
    <property type="match status" value="1"/>
</dbReference>
<dbReference type="EMBL" id="LNQM01000004">
    <property type="protein sequence ID" value="KSU75814.1"/>
    <property type="molecule type" value="Genomic_DNA"/>
</dbReference>
<dbReference type="SUPFAM" id="SSF55961">
    <property type="entry name" value="Bet v1-like"/>
    <property type="match status" value="1"/>
</dbReference>
<evidence type="ECO:0000313" key="4">
    <source>
        <dbReference type="Proteomes" id="UP000053199"/>
    </source>
</evidence>
<dbReference type="OrthoDB" id="9803476at2"/>
<evidence type="ECO:0000313" key="3">
    <source>
        <dbReference type="EMBL" id="KSU75814.1"/>
    </source>
</evidence>
<reference evidence="3 4" key="1">
    <citation type="journal article" date="2014" name="Arch. Microbiol.">
        <title>Arthrobacter enclensis sp. nov., isolated from sediment sample.</title>
        <authorList>
            <person name="Dastager S.G."/>
            <person name="Liu Q."/>
            <person name="Tang S.K."/>
            <person name="Krishnamurthi S."/>
            <person name="Lee J.C."/>
            <person name="Li W.J."/>
        </authorList>
    </citation>
    <scope>NUCLEOTIDE SEQUENCE [LARGE SCALE GENOMIC DNA]</scope>
    <source>
        <strain evidence="3 4">NIO-1008</strain>
    </source>
</reference>
<organism evidence="3 4">
    <name type="scientific">Pseudarthrobacter enclensis</name>
    <dbReference type="NCBI Taxonomy" id="993070"/>
    <lineage>
        <taxon>Bacteria</taxon>
        <taxon>Bacillati</taxon>
        <taxon>Actinomycetota</taxon>
        <taxon>Actinomycetes</taxon>
        <taxon>Micrococcales</taxon>
        <taxon>Micrococcaceae</taxon>
        <taxon>Pseudarthrobacter</taxon>
    </lineage>
</organism>
<keyword evidence="4" id="KW-1185">Reference proteome</keyword>
<accession>A0A0V8IM10</accession>
<protein>
    <submittedName>
        <fullName evidence="3">ATPase</fullName>
    </submittedName>
</protein>
<dbReference type="RefSeq" id="WP_058268108.1">
    <property type="nucleotide sequence ID" value="NZ_FMAZ01000004.1"/>
</dbReference>
<sequence>MPGGFTATSTILIDAPRQRVWDVITDPAAAKEFMFGTDLETDWAVGSPITWSGEWDGKPYQDKGKVLAVDPGHRLVHTHFSALSGDEDIPENHHTLTWTLQDRDGGTHLTLEQDNNADAAAAGHAKGMWDKLLADVKGIAERP</sequence>
<dbReference type="AlphaFoldDB" id="A0A0V8IM10"/>
<dbReference type="InterPro" id="IPR023393">
    <property type="entry name" value="START-like_dom_sf"/>
</dbReference>
<evidence type="ECO:0000256" key="1">
    <source>
        <dbReference type="ARBA" id="ARBA00006817"/>
    </source>
</evidence>
<name>A0A0V8IM10_9MICC</name>
<feature type="domain" description="Activator of Hsp90 ATPase homologue 1/2-like C-terminal" evidence="2">
    <location>
        <begin position="14"/>
        <end position="135"/>
    </location>
</feature>
<evidence type="ECO:0000259" key="2">
    <source>
        <dbReference type="Pfam" id="PF08327"/>
    </source>
</evidence>
<comment type="similarity">
    <text evidence="1">Belongs to the AHA1 family.</text>
</comment>
<comment type="caution">
    <text evidence="3">The sequence shown here is derived from an EMBL/GenBank/DDBJ whole genome shotgun (WGS) entry which is preliminary data.</text>
</comment>
<dbReference type="Proteomes" id="UP000053199">
    <property type="component" value="Unassembled WGS sequence"/>
</dbReference>
<dbReference type="Gene3D" id="3.30.530.20">
    <property type="match status" value="1"/>
</dbReference>
<dbReference type="InterPro" id="IPR013538">
    <property type="entry name" value="ASHA1/2-like_C"/>
</dbReference>
<gene>
    <name evidence="3" type="ORF">AS031_10490</name>
</gene>